<protein>
    <submittedName>
        <fullName evidence="1">Uncharacterized protein</fullName>
    </submittedName>
</protein>
<evidence type="ECO:0000313" key="1">
    <source>
        <dbReference type="EMBL" id="KZT36761.1"/>
    </source>
</evidence>
<organism evidence="1 2">
    <name type="scientific">Sistotremastrum suecicum HHB10207 ss-3</name>
    <dbReference type="NCBI Taxonomy" id="1314776"/>
    <lineage>
        <taxon>Eukaryota</taxon>
        <taxon>Fungi</taxon>
        <taxon>Dikarya</taxon>
        <taxon>Basidiomycota</taxon>
        <taxon>Agaricomycotina</taxon>
        <taxon>Agaricomycetes</taxon>
        <taxon>Sistotremastrales</taxon>
        <taxon>Sistotremastraceae</taxon>
        <taxon>Sistotremastrum</taxon>
    </lineage>
</organism>
<proteinExistence type="predicted"/>
<feature type="non-terminal residue" evidence="1">
    <location>
        <position position="1"/>
    </location>
</feature>
<dbReference type="AlphaFoldDB" id="A0A166BUJ0"/>
<keyword evidence="2" id="KW-1185">Reference proteome</keyword>
<gene>
    <name evidence="1" type="ORF">SISSUDRAFT_1049390</name>
</gene>
<feature type="non-terminal residue" evidence="1">
    <location>
        <position position="61"/>
    </location>
</feature>
<dbReference type="EMBL" id="KV428099">
    <property type="protein sequence ID" value="KZT36761.1"/>
    <property type="molecule type" value="Genomic_DNA"/>
</dbReference>
<name>A0A166BUJ0_9AGAM</name>
<accession>A0A166BUJ0</accession>
<sequence length="61" mass="6755">GPSGLTCEAAPLIFGLPSTRILRVFKHMILVRKCDASLSHIPLLLSTCIYTHCMLFGRLEL</sequence>
<dbReference type="Proteomes" id="UP000076798">
    <property type="component" value="Unassembled WGS sequence"/>
</dbReference>
<reference evidence="1 2" key="1">
    <citation type="journal article" date="2016" name="Mol. Biol. Evol.">
        <title>Comparative Genomics of Early-Diverging Mushroom-Forming Fungi Provides Insights into the Origins of Lignocellulose Decay Capabilities.</title>
        <authorList>
            <person name="Nagy L.G."/>
            <person name="Riley R."/>
            <person name="Tritt A."/>
            <person name="Adam C."/>
            <person name="Daum C."/>
            <person name="Floudas D."/>
            <person name="Sun H."/>
            <person name="Yadav J.S."/>
            <person name="Pangilinan J."/>
            <person name="Larsson K.H."/>
            <person name="Matsuura K."/>
            <person name="Barry K."/>
            <person name="Labutti K."/>
            <person name="Kuo R."/>
            <person name="Ohm R.A."/>
            <person name="Bhattacharya S.S."/>
            <person name="Shirouzu T."/>
            <person name="Yoshinaga Y."/>
            <person name="Martin F.M."/>
            <person name="Grigoriev I.V."/>
            <person name="Hibbett D.S."/>
        </authorList>
    </citation>
    <scope>NUCLEOTIDE SEQUENCE [LARGE SCALE GENOMIC DNA]</scope>
    <source>
        <strain evidence="1 2">HHB10207 ss-3</strain>
    </source>
</reference>
<evidence type="ECO:0000313" key="2">
    <source>
        <dbReference type="Proteomes" id="UP000076798"/>
    </source>
</evidence>